<feature type="domain" description="TLDc" evidence="2">
    <location>
        <begin position="293"/>
        <end position="557"/>
    </location>
</feature>
<dbReference type="Proteomes" id="UP000247702">
    <property type="component" value="Unassembled WGS sequence"/>
</dbReference>
<dbReference type="InterPro" id="IPR006571">
    <property type="entry name" value="TLDc_dom"/>
</dbReference>
<dbReference type="InterPro" id="IPR011333">
    <property type="entry name" value="SKP1/BTB/POZ_sf"/>
</dbReference>
<sequence>MTYNLESELSHAFGQLLITEMDYNVIIHVGVKPNFKEFHAHSIILRCRSEYFNKMLTAENIEMKDGKYIIKKPNTSPQAFDIILNYLYTGQVNIANKTGTELLDFMILSNELVLKRLTKLTEEFIMENQQQFLQNDPVGIFKIIYYYEPFTKLQEYYLESICSEPIILFNSDKFTQLSAPLLEMILKRDDLNLNEIEIWESLIKWGLAQDKTLNQDVSKWNKDDINIFKRIVYKFIPLIRFYDISGEDYFNKVKPYEEILSKELRDDILKSYLIPGYEPTYTPRGPKYYAGSIVISREHLTLFSKWIDKKHNKNIPYEFNLLYRASRDGNKAATFHAKCDNKGATIVVVKIKNSEQIVGGYNPLFWDSRNGFKSTGDSFIFSFENKYNHQTAKVVYSSSNKSSIYCHCSCGPVFGCNDLYVNYDNNPDVWYHQCTNCYPKLDLPEIVVKIKNSEQIVGGYNPLFWDSRNGFKSTGDSFIFSFENKYNHQTAKVVYSSSNKSSIYCHCSCGPVFGCNDLYVNYDNNPDVWYHQCTNCYPKLDLPESMNVVDYEVFQVIKK</sequence>
<dbReference type="PANTHER" id="PTHR24410">
    <property type="entry name" value="HL07962P-RELATED"/>
    <property type="match status" value="1"/>
</dbReference>
<dbReference type="Gene3D" id="3.30.710.10">
    <property type="entry name" value="Potassium Channel Kv1.1, Chain A"/>
    <property type="match status" value="1"/>
</dbReference>
<dbReference type="AlphaFoldDB" id="A0A2Z6RYQ0"/>
<dbReference type="Pfam" id="PF07534">
    <property type="entry name" value="TLD"/>
    <property type="match status" value="2"/>
</dbReference>
<dbReference type="SMART" id="SM00584">
    <property type="entry name" value="TLDc"/>
    <property type="match status" value="1"/>
</dbReference>
<evidence type="ECO:0008006" key="5">
    <source>
        <dbReference type="Google" id="ProtNLM"/>
    </source>
</evidence>
<feature type="domain" description="BTB" evidence="1">
    <location>
        <begin position="23"/>
        <end position="96"/>
    </location>
</feature>
<dbReference type="CDD" id="cd18186">
    <property type="entry name" value="BTB_POZ_ZBTB_KLHL-like"/>
    <property type="match status" value="1"/>
</dbReference>
<dbReference type="InterPro" id="IPR000210">
    <property type="entry name" value="BTB/POZ_dom"/>
</dbReference>
<dbReference type="PROSITE" id="PS50097">
    <property type="entry name" value="BTB"/>
    <property type="match status" value="1"/>
</dbReference>
<accession>A0A2Z6RYQ0</accession>
<evidence type="ECO:0000313" key="3">
    <source>
        <dbReference type="EMBL" id="GBC02020.1"/>
    </source>
</evidence>
<dbReference type="InterPro" id="IPR011705">
    <property type="entry name" value="BACK"/>
</dbReference>
<keyword evidence="4" id="KW-1185">Reference proteome</keyword>
<comment type="caution">
    <text evidence="3">The sequence shown here is derived from an EMBL/GenBank/DDBJ whole genome shotgun (WGS) entry which is preliminary data.</text>
</comment>
<dbReference type="PANTHER" id="PTHR24410:SF23">
    <property type="entry name" value="BTB DOMAIN-CONTAINING PROTEIN-RELATED"/>
    <property type="match status" value="1"/>
</dbReference>
<dbReference type="Pfam" id="PF07707">
    <property type="entry name" value="BACK"/>
    <property type="match status" value="1"/>
</dbReference>
<evidence type="ECO:0000313" key="4">
    <source>
        <dbReference type="Proteomes" id="UP000247702"/>
    </source>
</evidence>
<dbReference type="SUPFAM" id="SSF54695">
    <property type="entry name" value="POZ domain"/>
    <property type="match status" value="1"/>
</dbReference>
<evidence type="ECO:0000259" key="2">
    <source>
        <dbReference type="PROSITE" id="PS51886"/>
    </source>
</evidence>
<dbReference type="InterPro" id="IPR051481">
    <property type="entry name" value="BTB-POZ/Galectin-3-binding"/>
</dbReference>
<dbReference type="Pfam" id="PF00651">
    <property type="entry name" value="BTB"/>
    <property type="match status" value="1"/>
</dbReference>
<name>A0A2Z6RYQ0_9GLOM</name>
<proteinExistence type="predicted"/>
<dbReference type="PROSITE" id="PS51886">
    <property type="entry name" value="TLDC"/>
    <property type="match status" value="1"/>
</dbReference>
<dbReference type="Gene3D" id="1.25.40.420">
    <property type="match status" value="1"/>
</dbReference>
<gene>
    <name evidence="3" type="ORF">RclHR1_04410013</name>
</gene>
<evidence type="ECO:0000259" key="1">
    <source>
        <dbReference type="PROSITE" id="PS50097"/>
    </source>
</evidence>
<organism evidence="3 4">
    <name type="scientific">Rhizophagus clarus</name>
    <dbReference type="NCBI Taxonomy" id="94130"/>
    <lineage>
        <taxon>Eukaryota</taxon>
        <taxon>Fungi</taxon>
        <taxon>Fungi incertae sedis</taxon>
        <taxon>Mucoromycota</taxon>
        <taxon>Glomeromycotina</taxon>
        <taxon>Glomeromycetes</taxon>
        <taxon>Glomerales</taxon>
        <taxon>Glomeraceae</taxon>
        <taxon>Rhizophagus</taxon>
    </lineage>
</organism>
<reference evidence="3 4" key="1">
    <citation type="submission" date="2017-11" db="EMBL/GenBank/DDBJ databases">
        <title>The genome of Rhizophagus clarus HR1 reveals common genetic basis of auxotrophy among arbuscular mycorrhizal fungi.</title>
        <authorList>
            <person name="Kobayashi Y."/>
        </authorList>
    </citation>
    <scope>NUCLEOTIDE SEQUENCE [LARGE SCALE GENOMIC DNA]</scope>
    <source>
        <strain evidence="3 4">HR1</strain>
    </source>
</reference>
<dbReference type="SMART" id="SM00225">
    <property type="entry name" value="BTB"/>
    <property type="match status" value="1"/>
</dbReference>
<dbReference type="EMBL" id="BEXD01003791">
    <property type="protein sequence ID" value="GBC02020.1"/>
    <property type="molecule type" value="Genomic_DNA"/>
</dbReference>
<protein>
    <recommendedName>
        <fullName evidence="5">BTB domain-containing protein</fullName>
    </recommendedName>
</protein>